<evidence type="ECO:0008006" key="4">
    <source>
        <dbReference type="Google" id="ProtNLM"/>
    </source>
</evidence>
<keyword evidence="1" id="KW-1133">Transmembrane helix</keyword>
<dbReference type="EMBL" id="LOEE01000043">
    <property type="protein sequence ID" value="KXG74963.1"/>
    <property type="molecule type" value="Genomic_DNA"/>
</dbReference>
<evidence type="ECO:0000313" key="3">
    <source>
        <dbReference type="Proteomes" id="UP000070456"/>
    </source>
</evidence>
<dbReference type="RefSeq" id="WP_068556563.1">
    <property type="nucleotide sequence ID" value="NZ_LOEE01000043.1"/>
</dbReference>
<dbReference type="STRING" id="520762.AN619_20170"/>
<keyword evidence="1" id="KW-0812">Transmembrane</keyword>
<feature type="transmembrane region" description="Helical" evidence="1">
    <location>
        <begin position="284"/>
        <end position="304"/>
    </location>
</feature>
<feature type="transmembrane region" description="Helical" evidence="1">
    <location>
        <begin position="114"/>
        <end position="135"/>
    </location>
</feature>
<evidence type="ECO:0000256" key="1">
    <source>
        <dbReference type="SAM" id="Phobius"/>
    </source>
</evidence>
<sequence>MMGRTHFKVGILSYLIAGSVPLIATMPLIGKGKAEVSIAQACVAGLAALMADVDSQHSQINQMNPVTKTASQFIDSTENILKNILRTAFTIGIGIGILLFRKEFIQLLSTYNKITPYASMITYGSATLFIVLGSLGKKGDRILSNIPIVGYIYNQILSMVNQGGAFLKRFLMFMLYTGIGAWIIYYNYRFIRDPYLYLVGVLFIAAVSFPHRSLFHSAEGLIMFTLAVSYLTRRIGYPEFQHAFFIGYFSHLYLADIFTEEGIPLSILPRILKKIGLHGQMKKFWLYRIAYGIFNIRLRIPIIHTGTTKGNIFEEIYVFILLAAAIISFTTNQVLIKLV</sequence>
<feature type="transmembrane region" description="Helical" evidence="1">
    <location>
        <begin position="12"/>
        <end position="30"/>
    </location>
</feature>
<dbReference type="AlphaFoldDB" id="A0A140L338"/>
<evidence type="ECO:0000313" key="2">
    <source>
        <dbReference type="EMBL" id="KXG74963.1"/>
    </source>
</evidence>
<organism evidence="2 3">
    <name type="scientific">Thermotalea metallivorans</name>
    <dbReference type="NCBI Taxonomy" id="520762"/>
    <lineage>
        <taxon>Bacteria</taxon>
        <taxon>Bacillati</taxon>
        <taxon>Bacillota</taxon>
        <taxon>Clostridia</taxon>
        <taxon>Peptostreptococcales</taxon>
        <taxon>Thermotaleaceae</taxon>
        <taxon>Thermotalea</taxon>
    </lineage>
</organism>
<feature type="transmembrane region" description="Helical" evidence="1">
    <location>
        <begin position="170"/>
        <end position="188"/>
    </location>
</feature>
<keyword evidence="1" id="KW-0472">Membrane</keyword>
<name>A0A140L338_9FIRM</name>
<protein>
    <recommendedName>
        <fullName evidence="4">Inner membrane protein</fullName>
    </recommendedName>
</protein>
<feature type="transmembrane region" description="Helical" evidence="1">
    <location>
        <begin position="194"/>
        <end position="215"/>
    </location>
</feature>
<dbReference type="InterPro" id="IPR007404">
    <property type="entry name" value="YdjM-like"/>
</dbReference>
<proteinExistence type="predicted"/>
<dbReference type="Proteomes" id="UP000070456">
    <property type="component" value="Unassembled WGS sequence"/>
</dbReference>
<comment type="caution">
    <text evidence="2">The sequence shown here is derived from an EMBL/GenBank/DDBJ whole genome shotgun (WGS) entry which is preliminary data.</text>
</comment>
<gene>
    <name evidence="2" type="ORF">AN619_20170</name>
</gene>
<feature type="transmembrane region" description="Helical" evidence="1">
    <location>
        <begin position="316"/>
        <end position="336"/>
    </location>
</feature>
<feature type="transmembrane region" description="Helical" evidence="1">
    <location>
        <begin position="84"/>
        <end position="102"/>
    </location>
</feature>
<keyword evidence="3" id="KW-1185">Reference proteome</keyword>
<accession>A0A140L338</accession>
<reference evidence="2 3" key="1">
    <citation type="submission" date="2015-12" db="EMBL/GenBank/DDBJ databases">
        <title>Draft genome sequence of the thermoanaerobe Thermotalea metallivorans, an isolate from the runoff channel of the Great Artesian Basin, Australia.</title>
        <authorList>
            <person name="Patel B.K."/>
        </authorList>
    </citation>
    <scope>NUCLEOTIDE SEQUENCE [LARGE SCALE GENOMIC DNA]</scope>
    <source>
        <strain evidence="2 3">B2-1</strain>
    </source>
</reference>
<dbReference type="Pfam" id="PF04307">
    <property type="entry name" value="YdjM"/>
    <property type="match status" value="1"/>
</dbReference>